<organism evidence="2 3">
    <name type="scientific">Carpinus fangiana</name>
    <dbReference type="NCBI Taxonomy" id="176857"/>
    <lineage>
        <taxon>Eukaryota</taxon>
        <taxon>Viridiplantae</taxon>
        <taxon>Streptophyta</taxon>
        <taxon>Embryophyta</taxon>
        <taxon>Tracheophyta</taxon>
        <taxon>Spermatophyta</taxon>
        <taxon>Magnoliopsida</taxon>
        <taxon>eudicotyledons</taxon>
        <taxon>Gunneridae</taxon>
        <taxon>Pentapetalae</taxon>
        <taxon>rosids</taxon>
        <taxon>fabids</taxon>
        <taxon>Fagales</taxon>
        <taxon>Betulaceae</taxon>
        <taxon>Carpinus</taxon>
    </lineage>
</organism>
<dbReference type="Proteomes" id="UP000327013">
    <property type="component" value="Chromosome 6"/>
</dbReference>
<gene>
    <name evidence="2" type="ORF">FH972_015235</name>
</gene>
<accession>A0A5N6REW3</accession>
<feature type="chain" id="PRO_5024391961" description="Secreted protein" evidence="1">
    <location>
        <begin position="35"/>
        <end position="103"/>
    </location>
</feature>
<keyword evidence="1" id="KW-0732">Signal</keyword>
<proteinExistence type="predicted"/>
<feature type="signal peptide" evidence="1">
    <location>
        <begin position="1"/>
        <end position="34"/>
    </location>
</feature>
<dbReference type="AlphaFoldDB" id="A0A5N6REW3"/>
<dbReference type="EMBL" id="CM017326">
    <property type="protein sequence ID" value="KAE8076598.1"/>
    <property type="molecule type" value="Genomic_DNA"/>
</dbReference>
<sequence length="103" mass="11845">MIFITALFIRLTFSLLDKVPILLIWLSNLTKAHGEQWMTVPPMAHDASTHLEWKHRRSPPPRRLRFQHHPSGVSVAGSWLLFAGMSIWNCRAVLIVPDPIRTI</sequence>
<evidence type="ECO:0000256" key="1">
    <source>
        <dbReference type="SAM" id="SignalP"/>
    </source>
</evidence>
<keyword evidence="3" id="KW-1185">Reference proteome</keyword>
<evidence type="ECO:0000313" key="3">
    <source>
        <dbReference type="Proteomes" id="UP000327013"/>
    </source>
</evidence>
<evidence type="ECO:0008006" key="4">
    <source>
        <dbReference type="Google" id="ProtNLM"/>
    </source>
</evidence>
<reference evidence="2 3" key="1">
    <citation type="submission" date="2019-06" db="EMBL/GenBank/DDBJ databases">
        <title>A chromosomal-level reference genome of Carpinus fangiana (Coryloideae, Betulaceae).</title>
        <authorList>
            <person name="Yang X."/>
            <person name="Wang Z."/>
            <person name="Zhang L."/>
            <person name="Hao G."/>
            <person name="Liu J."/>
            <person name="Yang Y."/>
        </authorList>
    </citation>
    <scope>NUCLEOTIDE SEQUENCE [LARGE SCALE GENOMIC DNA]</scope>
    <source>
        <strain evidence="2">Cfa_2016G</strain>
        <tissue evidence="2">Leaf</tissue>
    </source>
</reference>
<protein>
    <recommendedName>
        <fullName evidence="4">Secreted protein</fullName>
    </recommendedName>
</protein>
<evidence type="ECO:0000313" key="2">
    <source>
        <dbReference type="EMBL" id="KAE8076598.1"/>
    </source>
</evidence>
<name>A0A5N6REW3_9ROSI</name>